<evidence type="ECO:0000259" key="3">
    <source>
        <dbReference type="PROSITE" id="PS50835"/>
    </source>
</evidence>
<dbReference type="InterPro" id="IPR007110">
    <property type="entry name" value="Ig-like_dom"/>
</dbReference>
<dbReference type="InterPro" id="IPR013783">
    <property type="entry name" value="Ig-like_fold"/>
</dbReference>
<dbReference type="SUPFAM" id="SSF48726">
    <property type="entry name" value="Immunoglobulin"/>
    <property type="match status" value="2"/>
</dbReference>
<feature type="chain" id="PRO_5038316217" evidence="2">
    <location>
        <begin position="22"/>
        <end position="221"/>
    </location>
</feature>
<dbReference type="CDD" id="cd00096">
    <property type="entry name" value="Ig"/>
    <property type="match status" value="1"/>
</dbReference>
<dbReference type="Pfam" id="PF13927">
    <property type="entry name" value="Ig_3"/>
    <property type="match status" value="1"/>
</dbReference>
<keyword evidence="2" id="KW-0732">Signal</keyword>
<dbReference type="InterPro" id="IPR036179">
    <property type="entry name" value="Ig-like_dom_sf"/>
</dbReference>
<organism evidence="4">
    <name type="scientific">Sarcoptes scabiei</name>
    <name type="common">Itch mite</name>
    <name type="synonym">Acarus scabiei</name>
    <dbReference type="NCBI Taxonomy" id="52283"/>
    <lineage>
        <taxon>Eukaryota</taxon>
        <taxon>Metazoa</taxon>
        <taxon>Ecdysozoa</taxon>
        <taxon>Arthropoda</taxon>
        <taxon>Chelicerata</taxon>
        <taxon>Arachnida</taxon>
        <taxon>Acari</taxon>
        <taxon>Acariformes</taxon>
        <taxon>Sarcoptiformes</taxon>
        <taxon>Astigmata</taxon>
        <taxon>Psoroptidia</taxon>
        <taxon>Sarcoptoidea</taxon>
        <taxon>Sarcoptidae</taxon>
        <taxon>Sarcoptinae</taxon>
        <taxon>Sarcoptes</taxon>
    </lineage>
</organism>
<dbReference type="SMART" id="SM00408">
    <property type="entry name" value="IGc2"/>
    <property type="match status" value="2"/>
</dbReference>
<reference evidence="5" key="3">
    <citation type="submission" date="2022-06" db="UniProtKB">
        <authorList>
            <consortium name="EnsemblMetazoa"/>
        </authorList>
    </citation>
    <scope>IDENTIFICATION</scope>
</reference>
<feature type="domain" description="Ig-like" evidence="3">
    <location>
        <begin position="26"/>
        <end position="118"/>
    </location>
</feature>
<dbReference type="EnsemblMetazoa" id="SSS_4332s_mrna">
    <property type="protein sequence ID" value="KAF7493679.1"/>
    <property type="gene ID" value="SSS_4332"/>
</dbReference>
<proteinExistence type="predicted"/>
<keyword evidence="6" id="KW-1185">Reference proteome</keyword>
<evidence type="ECO:0000313" key="4">
    <source>
        <dbReference type="EMBL" id="KAF7493679.1"/>
    </source>
</evidence>
<dbReference type="InterPro" id="IPR003598">
    <property type="entry name" value="Ig_sub2"/>
</dbReference>
<dbReference type="GO" id="GO:0070593">
    <property type="term" value="P:dendrite self-avoidance"/>
    <property type="evidence" value="ECO:0007669"/>
    <property type="project" value="TreeGrafter"/>
</dbReference>
<dbReference type="PROSITE" id="PS50835">
    <property type="entry name" value="IG_LIKE"/>
    <property type="match status" value="2"/>
</dbReference>
<feature type="domain" description="Ig-like" evidence="3">
    <location>
        <begin position="125"/>
        <end position="194"/>
    </location>
</feature>
<dbReference type="GO" id="GO:0005886">
    <property type="term" value="C:plasma membrane"/>
    <property type="evidence" value="ECO:0007669"/>
    <property type="project" value="TreeGrafter"/>
</dbReference>
<dbReference type="InterPro" id="IPR013098">
    <property type="entry name" value="Ig_I-set"/>
</dbReference>
<evidence type="ECO:0000256" key="1">
    <source>
        <dbReference type="ARBA" id="ARBA00023319"/>
    </source>
</evidence>
<feature type="signal peptide" evidence="2">
    <location>
        <begin position="1"/>
        <end position="21"/>
    </location>
</feature>
<dbReference type="Proteomes" id="UP000070412">
    <property type="component" value="Unassembled WGS sequence"/>
</dbReference>
<dbReference type="AlphaFoldDB" id="A0A834VG00"/>
<dbReference type="InterPro" id="IPR003599">
    <property type="entry name" value="Ig_sub"/>
</dbReference>
<evidence type="ECO:0000313" key="6">
    <source>
        <dbReference type="Proteomes" id="UP000070412"/>
    </source>
</evidence>
<dbReference type="PANTHER" id="PTHR10075:SF101">
    <property type="entry name" value="ZWEI IG DOMAIN PROTEIN ZIG-3"/>
    <property type="match status" value="1"/>
</dbReference>
<accession>A0A834VG00</accession>
<sequence length="221" mass="25113">MFNITKMIVLIASIAFVAIDANSNSPKLLPLIEKHLKSIDAHLKILCSIHYGSKPIDFKWLRDSESIQDLDPLYRIESTQEDSLLIIERLKSNDSGNYTCIARNPYGSDQQRTQVIVTVLDQKSIKSGATTKFLCSVQEGTKPFQFEWKKNGHSFKSTRLPTDYRIETSEDDSTLLLTKLSLNDSGNYSCTVRNDFGYDIQHTVLIVKGLIFNHLTFAKFQ</sequence>
<protein>
    <submittedName>
        <fullName evidence="4">Titin</fullName>
    </submittedName>
</protein>
<name>A0A834VG00_SARSC</name>
<reference evidence="6" key="1">
    <citation type="journal article" date="2020" name="PLoS Negl. Trop. Dis.">
        <title>High-quality nuclear genome for Sarcoptes scabiei-A critical resource for a neglected parasite.</title>
        <authorList>
            <person name="Korhonen P.K."/>
            <person name="Gasser R.B."/>
            <person name="Ma G."/>
            <person name="Wang T."/>
            <person name="Stroehlein A.J."/>
            <person name="Young N.D."/>
            <person name="Ang C.S."/>
            <person name="Fernando D.D."/>
            <person name="Lu H.C."/>
            <person name="Taylor S."/>
            <person name="Reynolds S.L."/>
            <person name="Mofiz E."/>
            <person name="Najaraj S.H."/>
            <person name="Gowda H."/>
            <person name="Madugundu A."/>
            <person name="Renuse S."/>
            <person name="Holt D."/>
            <person name="Pandey A."/>
            <person name="Papenfuss A.T."/>
            <person name="Fischer K."/>
        </authorList>
    </citation>
    <scope>NUCLEOTIDE SEQUENCE [LARGE SCALE GENOMIC DNA]</scope>
</reference>
<dbReference type="GO" id="GO:0007411">
    <property type="term" value="P:axon guidance"/>
    <property type="evidence" value="ECO:0007669"/>
    <property type="project" value="TreeGrafter"/>
</dbReference>
<keyword evidence="1" id="KW-0393">Immunoglobulin domain</keyword>
<evidence type="ECO:0000313" key="5">
    <source>
        <dbReference type="EnsemblMetazoa" id="KAF7493679.1"/>
    </source>
</evidence>
<reference evidence="4" key="2">
    <citation type="submission" date="2020-01" db="EMBL/GenBank/DDBJ databases">
        <authorList>
            <person name="Korhonen P.K.K."/>
            <person name="Guangxu M.G."/>
            <person name="Wang T.W."/>
            <person name="Stroehlein A.J.S."/>
            <person name="Young N.D."/>
            <person name="Ang C.-S.A."/>
            <person name="Fernando D.W.F."/>
            <person name="Lu H.L."/>
            <person name="Taylor S.T."/>
            <person name="Ehtesham M.E.M."/>
            <person name="Najaraj S.H.N."/>
            <person name="Harsha G.H.G."/>
            <person name="Madugundu A.M."/>
            <person name="Renuse S.R."/>
            <person name="Holt D.H."/>
            <person name="Pandey A.P."/>
            <person name="Papenfuss A.P."/>
            <person name="Gasser R.B.G."/>
            <person name="Fischer K.F."/>
        </authorList>
    </citation>
    <scope>NUCLEOTIDE SEQUENCE</scope>
    <source>
        <strain evidence="4">SSS_KF_BRIS2020</strain>
    </source>
</reference>
<dbReference type="EMBL" id="WVUK01000055">
    <property type="protein sequence ID" value="KAF7493679.1"/>
    <property type="molecule type" value="Genomic_DNA"/>
</dbReference>
<dbReference type="GO" id="GO:0098632">
    <property type="term" value="F:cell-cell adhesion mediator activity"/>
    <property type="evidence" value="ECO:0007669"/>
    <property type="project" value="TreeGrafter"/>
</dbReference>
<dbReference type="OrthoDB" id="6515312at2759"/>
<evidence type="ECO:0000256" key="2">
    <source>
        <dbReference type="SAM" id="SignalP"/>
    </source>
</evidence>
<dbReference type="SMART" id="SM00409">
    <property type="entry name" value="IG"/>
    <property type="match status" value="2"/>
</dbReference>
<dbReference type="PANTHER" id="PTHR10075">
    <property type="entry name" value="BASIGIN RELATED"/>
    <property type="match status" value="1"/>
</dbReference>
<dbReference type="GO" id="GO:0007156">
    <property type="term" value="P:homophilic cell adhesion via plasma membrane adhesion molecules"/>
    <property type="evidence" value="ECO:0007669"/>
    <property type="project" value="TreeGrafter"/>
</dbReference>
<gene>
    <name evidence="4" type="ORF">SSS_4332</name>
</gene>
<dbReference type="Gene3D" id="2.60.40.10">
    <property type="entry name" value="Immunoglobulins"/>
    <property type="match status" value="2"/>
</dbReference>
<dbReference type="GO" id="GO:0030424">
    <property type="term" value="C:axon"/>
    <property type="evidence" value="ECO:0007669"/>
    <property type="project" value="TreeGrafter"/>
</dbReference>
<dbReference type="Pfam" id="PF07679">
    <property type="entry name" value="I-set"/>
    <property type="match status" value="1"/>
</dbReference>